<comment type="caution">
    <text evidence="3">The sequence shown here is derived from an EMBL/GenBank/DDBJ whole genome shotgun (WGS) entry which is preliminary data.</text>
</comment>
<reference evidence="3 4" key="1">
    <citation type="journal article" date="2021" name="Nat. Plants">
        <title>The Taxus genome provides insights into paclitaxel biosynthesis.</title>
        <authorList>
            <person name="Xiong X."/>
            <person name="Gou J."/>
            <person name="Liao Q."/>
            <person name="Li Y."/>
            <person name="Zhou Q."/>
            <person name="Bi G."/>
            <person name="Li C."/>
            <person name="Du R."/>
            <person name="Wang X."/>
            <person name="Sun T."/>
            <person name="Guo L."/>
            <person name="Liang H."/>
            <person name="Lu P."/>
            <person name="Wu Y."/>
            <person name="Zhang Z."/>
            <person name="Ro D.K."/>
            <person name="Shang Y."/>
            <person name="Huang S."/>
            <person name="Yan J."/>
        </authorList>
    </citation>
    <scope>NUCLEOTIDE SEQUENCE [LARGE SCALE GENOMIC DNA]</scope>
    <source>
        <strain evidence="3">Ta-2019</strain>
    </source>
</reference>
<evidence type="ECO:0000256" key="1">
    <source>
        <dbReference type="SAM" id="MobiDB-lite"/>
    </source>
</evidence>
<dbReference type="GO" id="GO:0006893">
    <property type="term" value="P:Golgi to plasma membrane transport"/>
    <property type="evidence" value="ECO:0007669"/>
    <property type="project" value="TreeGrafter"/>
</dbReference>
<feature type="domain" description="CCDC93 coiled-coil" evidence="2">
    <location>
        <begin position="39"/>
        <end position="435"/>
    </location>
</feature>
<dbReference type="InterPro" id="IPR039116">
    <property type="entry name" value="CCDC93"/>
</dbReference>
<name>A0AA38FCX1_TAXCH</name>
<feature type="region of interest" description="Disordered" evidence="1">
    <location>
        <begin position="80"/>
        <end position="103"/>
    </location>
</feature>
<dbReference type="AlphaFoldDB" id="A0AA38FCX1"/>
<dbReference type="PANTHER" id="PTHR16441:SF0">
    <property type="entry name" value="COILED-COIL DOMAIN-CONTAINING PROTEIN 93"/>
    <property type="match status" value="1"/>
</dbReference>
<evidence type="ECO:0000313" key="3">
    <source>
        <dbReference type="EMBL" id="KAH9298043.1"/>
    </source>
</evidence>
<dbReference type="Proteomes" id="UP000824469">
    <property type="component" value="Unassembled WGS sequence"/>
</dbReference>
<accession>A0AA38FCX1</accession>
<dbReference type="PANTHER" id="PTHR16441">
    <property type="entry name" value="FIDIPIDINE"/>
    <property type="match status" value="1"/>
</dbReference>
<evidence type="ECO:0000259" key="2">
    <source>
        <dbReference type="Pfam" id="PF09762"/>
    </source>
</evidence>
<dbReference type="OMA" id="MEICIEQ"/>
<gene>
    <name evidence="3" type="ORF">KI387_029725</name>
</gene>
<keyword evidence="4" id="KW-1185">Reference proteome</keyword>
<evidence type="ECO:0000313" key="4">
    <source>
        <dbReference type="Proteomes" id="UP000824469"/>
    </source>
</evidence>
<feature type="non-terminal residue" evidence="3">
    <location>
        <position position="435"/>
    </location>
</feature>
<dbReference type="EMBL" id="JAHRHJ020000010">
    <property type="protein sequence ID" value="KAH9298043.1"/>
    <property type="molecule type" value="Genomic_DNA"/>
</dbReference>
<dbReference type="InterPro" id="IPR019159">
    <property type="entry name" value="CCDC93_CC"/>
</dbReference>
<proteinExistence type="predicted"/>
<organism evidence="3 4">
    <name type="scientific">Taxus chinensis</name>
    <name type="common">Chinese yew</name>
    <name type="synonym">Taxus wallichiana var. chinensis</name>
    <dbReference type="NCBI Taxonomy" id="29808"/>
    <lineage>
        <taxon>Eukaryota</taxon>
        <taxon>Viridiplantae</taxon>
        <taxon>Streptophyta</taxon>
        <taxon>Embryophyta</taxon>
        <taxon>Tracheophyta</taxon>
        <taxon>Spermatophyta</taxon>
        <taxon>Pinopsida</taxon>
        <taxon>Pinidae</taxon>
        <taxon>Conifers II</taxon>
        <taxon>Cupressales</taxon>
        <taxon>Taxaceae</taxon>
        <taxon>Taxus</taxon>
    </lineage>
</organism>
<protein>
    <recommendedName>
        <fullName evidence="2">CCDC93 coiled-coil domain-containing protein</fullName>
    </recommendedName>
</protein>
<dbReference type="Pfam" id="PF09762">
    <property type="entry name" value="CCDC93_CC"/>
    <property type="match status" value="1"/>
</dbReference>
<sequence>MRFSHLQFEQNYQIPEEAASKQALQERLRGLSSISVLQQPKRLYRQSKNAAMQPNRTDRIHCTLVEYGLDINKEDTPISSGSTSFGMHKPHKEEKNAGRPGSHFTNIGRSDLALSEVDDGFLSGSKICQLFDLCGVEIQSAFSNYALSHDDHGAWKQKVAALLKKTEKMEICIEQYKSELSQAKSVLEILDQSMKDQNKKFGRGKIELNHLNEKVEKECATSIVETLISLLQNLKSLEKEDSDFHKQTSEQMQDEIVKLTTQILKSDENDKYAELEITLNDDMLKLEACRIELAKKHRAVALLQRRFDDIPTQTELVQFEHRFVELYEHIQARLRETRRYYGTYNALVEANELTLKETSLLSSINSQFEGAMVSAPGQAKLIESMEGIDKGIQQKLGKVKARFQAEKSKCNVLKEKYGALVAEQRHYSSLLKSFQ</sequence>